<dbReference type="Proteomes" id="UP000322553">
    <property type="component" value="Chromosome"/>
</dbReference>
<dbReference type="AlphaFoldDB" id="A0A1S1NWJ7"/>
<dbReference type="GO" id="GO:0046961">
    <property type="term" value="F:proton-transporting ATPase activity, rotational mechanism"/>
    <property type="evidence" value="ECO:0007669"/>
    <property type="project" value="InterPro"/>
</dbReference>
<dbReference type="PANTHER" id="PTHR11671">
    <property type="entry name" value="V-TYPE ATP SYNTHASE SUBUNIT D"/>
    <property type="match status" value="1"/>
</dbReference>
<evidence type="ECO:0000313" key="4">
    <source>
        <dbReference type="EMBL" id="QEL11706.1"/>
    </source>
</evidence>
<keyword evidence="5" id="KW-1185">Reference proteome</keyword>
<dbReference type="NCBIfam" id="TIGR00309">
    <property type="entry name" value="V_ATPase_subD"/>
    <property type="match status" value="1"/>
</dbReference>
<dbReference type="RefSeq" id="WP_070979201.1">
    <property type="nucleotide sequence ID" value="NZ_CP043420.1"/>
</dbReference>
<evidence type="ECO:0000256" key="1">
    <source>
        <dbReference type="ARBA" id="ARBA00005850"/>
    </source>
</evidence>
<accession>A0A1S1NWJ7</accession>
<dbReference type="STRING" id="657387.BH688_10455"/>
<name>A0A1S1NWJ7_9GAMM</name>
<organism evidence="4 5">
    <name type="scientific">Kushneria phosphatilytica</name>
    <dbReference type="NCBI Taxonomy" id="657387"/>
    <lineage>
        <taxon>Bacteria</taxon>
        <taxon>Pseudomonadati</taxon>
        <taxon>Pseudomonadota</taxon>
        <taxon>Gammaproteobacteria</taxon>
        <taxon>Oceanospirillales</taxon>
        <taxon>Halomonadaceae</taxon>
        <taxon>Kushneria</taxon>
    </lineage>
</organism>
<dbReference type="KEGG" id="kuy:FY550_11530"/>
<dbReference type="OrthoDB" id="5637912at2"/>
<gene>
    <name evidence="4" type="ORF">FY550_11530</name>
</gene>
<protein>
    <submittedName>
        <fullName evidence="4">V-type ATP synthase subunit D</fullName>
    </submittedName>
</protein>
<keyword evidence="3" id="KW-0406">Ion transport</keyword>
<dbReference type="InterPro" id="IPR002699">
    <property type="entry name" value="V_ATPase_D"/>
</dbReference>
<evidence type="ECO:0000256" key="2">
    <source>
        <dbReference type="ARBA" id="ARBA00022448"/>
    </source>
</evidence>
<comment type="similarity">
    <text evidence="1">Belongs to the V-ATPase D subunit family.</text>
</comment>
<evidence type="ECO:0000313" key="5">
    <source>
        <dbReference type="Proteomes" id="UP000322553"/>
    </source>
</evidence>
<dbReference type="Gene3D" id="1.10.287.3240">
    <property type="match status" value="1"/>
</dbReference>
<proteinExistence type="inferred from homology"/>
<evidence type="ECO:0000256" key="3">
    <source>
        <dbReference type="ARBA" id="ARBA00023065"/>
    </source>
</evidence>
<keyword evidence="2" id="KW-0813">Transport</keyword>
<reference evidence="4 5" key="1">
    <citation type="submission" date="2019-08" db="EMBL/GenBank/DDBJ databases">
        <title>Complete genome sequence of Kushneria sp. YCWA18, a halophilic phosphate-solubilizing bacterium isolated from Daqiao saltern in China.</title>
        <authorList>
            <person name="Du G.-X."/>
            <person name="Qu L.-Y."/>
        </authorList>
    </citation>
    <scope>NUCLEOTIDE SEQUENCE [LARGE SCALE GENOMIC DNA]</scope>
    <source>
        <strain evidence="4 5">YCWA18</strain>
    </source>
</reference>
<sequence>MQKPALNKSSLSHLERQRSMYQRYLPALEMKQRLLLTQRKQTGQRLATLRQRINEQQATIGRDLPMMADEDIALTGLVEVEDVEIVQENLVGVSLPALGNVRISRHSCPLLVQPHWVDQAQDQLAAAMQLEVERRVLERRLTLLDDAVRLITQRINLFSRVMIPELERHMKRIDLHLSDQERAAVVRAKLAKQKLARTEARP</sequence>
<dbReference type="Pfam" id="PF01813">
    <property type="entry name" value="ATP-synt_D"/>
    <property type="match status" value="1"/>
</dbReference>
<dbReference type="EMBL" id="CP043420">
    <property type="protein sequence ID" value="QEL11706.1"/>
    <property type="molecule type" value="Genomic_DNA"/>
</dbReference>